<dbReference type="GO" id="GO:0005829">
    <property type="term" value="C:cytosol"/>
    <property type="evidence" value="ECO:0007669"/>
    <property type="project" value="TreeGrafter"/>
</dbReference>
<feature type="compositionally biased region" description="Low complexity" evidence="2">
    <location>
        <begin position="223"/>
        <end position="232"/>
    </location>
</feature>
<keyword evidence="1" id="KW-0963">Cytoplasm</keyword>
<feature type="domain" description="Ubiquitin-like" evidence="4">
    <location>
        <begin position="1"/>
        <end position="77"/>
    </location>
</feature>
<keyword evidence="6" id="KW-1185">Reference proteome</keyword>
<dbReference type="GO" id="GO:0043161">
    <property type="term" value="P:proteasome-mediated ubiquitin-dependent protein catabolic process"/>
    <property type="evidence" value="ECO:0007669"/>
    <property type="project" value="UniProtKB-UniRule"/>
</dbReference>
<dbReference type="InterPro" id="IPR009060">
    <property type="entry name" value="UBA-like_sf"/>
</dbReference>
<comment type="caution">
    <text evidence="5">The sequence shown here is derived from an EMBL/GenBank/DDBJ whole genome shotgun (WGS) entry which is preliminary data.</text>
</comment>
<dbReference type="PANTHER" id="PTHR10621:SF0">
    <property type="entry name" value="UV EXCISION REPAIR PROTEIN RAD23"/>
    <property type="match status" value="1"/>
</dbReference>
<dbReference type="Gene3D" id="1.10.10.540">
    <property type="entry name" value="XPC-binding domain"/>
    <property type="match status" value="1"/>
</dbReference>
<reference evidence="5 6" key="1">
    <citation type="journal article" date="2020" name="J. Phycol.">
        <title>Comparative genome analysis reveals Cyanidiococcus gen. nov., a new extremophilic red algal genus sister to Cyanidioschyzon (Cyanidioschyzonaceae, Rhodophyta).</title>
        <authorList>
            <person name="Liu S.-L."/>
            <person name="Chiang Y.-R."/>
            <person name="Yoon H.S."/>
            <person name="Fu H.-Y."/>
        </authorList>
    </citation>
    <scope>NUCLEOTIDE SEQUENCE [LARGE SCALE GENOMIC DNA]</scope>
    <source>
        <strain evidence="5 6">THAL066</strain>
    </source>
</reference>
<comment type="similarity">
    <text evidence="1">Belongs to the RAD23 family.</text>
</comment>
<dbReference type="SUPFAM" id="SSF101238">
    <property type="entry name" value="XPC-binding domain"/>
    <property type="match status" value="1"/>
</dbReference>
<dbReference type="CDD" id="cd01805">
    <property type="entry name" value="Ubl_Rad23"/>
    <property type="match status" value="1"/>
</dbReference>
<dbReference type="GO" id="GO:0043130">
    <property type="term" value="F:ubiquitin binding"/>
    <property type="evidence" value="ECO:0007669"/>
    <property type="project" value="UniProtKB-UniRule"/>
</dbReference>
<comment type="subcellular location">
    <subcellularLocation>
        <location evidence="1">Nucleus</location>
    </subcellularLocation>
    <subcellularLocation>
        <location evidence="1">Cytoplasm</location>
    </subcellularLocation>
</comment>
<dbReference type="PROSITE" id="PS50030">
    <property type="entry name" value="UBA"/>
    <property type="match status" value="1"/>
</dbReference>
<dbReference type="PANTHER" id="PTHR10621">
    <property type="entry name" value="UV EXCISION REPAIR PROTEIN RAD23"/>
    <property type="match status" value="1"/>
</dbReference>
<dbReference type="InterPro" id="IPR036353">
    <property type="entry name" value="XPC-bd_sf"/>
</dbReference>
<dbReference type="AlphaFoldDB" id="A0A7J7III9"/>
<feature type="region of interest" description="Disordered" evidence="2">
    <location>
        <begin position="216"/>
        <end position="256"/>
    </location>
</feature>
<dbReference type="InterPro" id="IPR015360">
    <property type="entry name" value="XPC-bd"/>
</dbReference>
<dbReference type="GO" id="GO:0031593">
    <property type="term" value="F:polyubiquitin modification-dependent protein binding"/>
    <property type="evidence" value="ECO:0007669"/>
    <property type="project" value="UniProtKB-UniRule"/>
</dbReference>
<evidence type="ECO:0000259" key="3">
    <source>
        <dbReference type="PROSITE" id="PS50030"/>
    </source>
</evidence>
<dbReference type="InterPro" id="IPR029071">
    <property type="entry name" value="Ubiquitin-like_domsf"/>
</dbReference>
<dbReference type="Gene3D" id="1.10.8.10">
    <property type="entry name" value="DNA helicase RuvA subunit, C-terminal domain"/>
    <property type="match status" value="2"/>
</dbReference>
<dbReference type="InterPro" id="IPR004806">
    <property type="entry name" value="Rad23"/>
</dbReference>
<evidence type="ECO:0000256" key="2">
    <source>
        <dbReference type="SAM" id="MobiDB-lite"/>
    </source>
</evidence>
<dbReference type="InterPro" id="IPR000626">
    <property type="entry name" value="Ubiquitin-like_dom"/>
</dbReference>
<dbReference type="SUPFAM" id="SSF54236">
    <property type="entry name" value="Ubiquitin-like"/>
    <property type="match status" value="1"/>
</dbReference>
<keyword evidence="1" id="KW-0227">DNA damage</keyword>
<gene>
    <name evidence="5" type="primary">RAD23</name>
    <name evidence="5" type="ORF">F1559_004015</name>
</gene>
<keyword evidence="1" id="KW-0234">DNA repair</keyword>
<dbReference type="FunFam" id="1.10.8.10:FF:000003">
    <property type="entry name" value="UV excision repair protein RAD23 homolog"/>
    <property type="match status" value="1"/>
</dbReference>
<dbReference type="OrthoDB" id="419317at2759"/>
<proteinExistence type="inferred from homology"/>
<evidence type="ECO:0000256" key="1">
    <source>
        <dbReference type="RuleBase" id="RU367049"/>
    </source>
</evidence>
<dbReference type="InterPro" id="IPR015940">
    <property type="entry name" value="UBA"/>
</dbReference>
<dbReference type="GO" id="GO:0006289">
    <property type="term" value="P:nucleotide-excision repair"/>
    <property type="evidence" value="ECO:0007669"/>
    <property type="project" value="UniProtKB-UniRule"/>
</dbReference>
<evidence type="ECO:0000313" key="6">
    <source>
        <dbReference type="Proteomes" id="UP000530660"/>
    </source>
</evidence>
<evidence type="ECO:0000259" key="4">
    <source>
        <dbReference type="PROSITE" id="PS50053"/>
    </source>
</evidence>
<dbReference type="NCBIfam" id="TIGR00601">
    <property type="entry name" value="rad23"/>
    <property type="match status" value="1"/>
</dbReference>
<accession>A0A7J7III9</accession>
<dbReference type="PROSITE" id="PS50053">
    <property type="entry name" value="UBIQUITIN_2"/>
    <property type="match status" value="1"/>
</dbReference>
<dbReference type="SUPFAM" id="SSF46934">
    <property type="entry name" value="UBA-like"/>
    <property type="match status" value="1"/>
</dbReference>
<protein>
    <recommendedName>
        <fullName evidence="1">UV excision repair protein RAD23</fullName>
    </recommendedName>
</protein>
<dbReference type="Gene3D" id="3.10.20.90">
    <property type="entry name" value="Phosphatidylinositol 3-kinase Catalytic Subunit, Chain A, domain 1"/>
    <property type="match status" value="1"/>
</dbReference>
<keyword evidence="1" id="KW-0539">Nucleus</keyword>
<dbReference type="Pfam" id="PF09280">
    <property type="entry name" value="XPC-binding"/>
    <property type="match status" value="1"/>
</dbReference>
<dbReference type="EMBL" id="VWRR01000010">
    <property type="protein sequence ID" value="KAF6002544.1"/>
    <property type="molecule type" value="Genomic_DNA"/>
</dbReference>
<organism evidence="5 6">
    <name type="scientific">Cyanidiococcus yangmingshanensis</name>
    <dbReference type="NCBI Taxonomy" id="2690220"/>
    <lineage>
        <taxon>Eukaryota</taxon>
        <taxon>Rhodophyta</taxon>
        <taxon>Bangiophyceae</taxon>
        <taxon>Cyanidiales</taxon>
        <taxon>Cyanidiaceae</taxon>
        <taxon>Cyanidiococcus</taxon>
    </lineage>
</organism>
<dbReference type="GO" id="GO:0003684">
    <property type="term" value="F:damaged DNA binding"/>
    <property type="evidence" value="ECO:0007669"/>
    <property type="project" value="UniProtKB-UniRule"/>
</dbReference>
<dbReference type="GO" id="GO:0005654">
    <property type="term" value="C:nucleoplasm"/>
    <property type="evidence" value="ECO:0007669"/>
    <property type="project" value="TreeGrafter"/>
</dbReference>
<dbReference type="Proteomes" id="UP000530660">
    <property type="component" value="Unassembled WGS sequence"/>
</dbReference>
<dbReference type="PRINTS" id="PR01839">
    <property type="entry name" value="RAD23PROTEIN"/>
</dbReference>
<dbReference type="GO" id="GO:0070628">
    <property type="term" value="F:proteasome binding"/>
    <property type="evidence" value="ECO:0007669"/>
    <property type="project" value="TreeGrafter"/>
</dbReference>
<sequence length="430" mass="48006">MRLSFRTLDNKQFSIEEINPDLTVDELKRTLGKREELCWDQSRCHEARLIFAGRVLSESSQTLADCGVQDNDFLVIMPPRVTSSRVRKTEVASNAITNLTEPGEAKQATTSQGINSPGVAPTMTADSQGEPFQQANKGEIYAPESFESHRAPQAKQENPSNIASSGLVTGEEYSLCISRMRDMGFDDDSIEKAMRAAHHNPERAIEYLCSGLPDSVGDSPRLSGDSSAVSDDGSFHRRGTQQTGPNREAEVPQHEAQTIRGDLEILRRLPHFALLRRAIQQDPSQIQALLAELQRIDPRLLDIIQRNQAEFISMLNEPVSDEEAERELRQLQELVSHRGRDENRIGGTTLPAESAQAVRVEVTQEEADQLRQLEEMMEPMGVSRETCLQIWLGCDRNIELAAMHIMDNLGDYTSNSVPQSDDDEDNAQEP</sequence>
<dbReference type="SMART" id="SM00213">
    <property type="entry name" value="UBQ"/>
    <property type="match status" value="1"/>
</dbReference>
<feature type="region of interest" description="Disordered" evidence="2">
    <location>
        <begin position="99"/>
        <end position="130"/>
    </location>
</feature>
<feature type="domain" description="UBA" evidence="3">
    <location>
        <begin position="168"/>
        <end position="211"/>
    </location>
</feature>
<comment type="function">
    <text evidence="1">Multiubiquitin chain receptor involved in modulation of proteasomal degradation. Involved in nucleotide excision repair.</text>
</comment>
<name>A0A7J7III9_9RHOD</name>
<dbReference type="Pfam" id="PF00240">
    <property type="entry name" value="ubiquitin"/>
    <property type="match status" value="1"/>
</dbReference>
<evidence type="ECO:0000313" key="5">
    <source>
        <dbReference type="EMBL" id="KAF6002544.1"/>
    </source>
</evidence>
<dbReference type="SMART" id="SM00165">
    <property type="entry name" value="UBA"/>
    <property type="match status" value="2"/>
</dbReference>
<dbReference type="Pfam" id="PF00627">
    <property type="entry name" value="UBA"/>
    <property type="match status" value="1"/>
</dbReference>